<organism evidence="1 2">
    <name type="scientific">Caerostris extrusa</name>
    <name type="common">Bark spider</name>
    <name type="synonym">Caerostris bankana</name>
    <dbReference type="NCBI Taxonomy" id="172846"/>
    <lineage>
        <taxon>Eukaryota</taxon>
        <taxon>Metazoa</taxon>
        <taxon>Ecdysozoa</taxon>
        <taxon>Arthropoda</taxon>
        <taxon>Chelicerata</taxon>
        <taxon>Arachnida</taxon>
        <taxon>Araneae</taxon>
        <taxon>Araneomorphae</taxon>
        <taxon>Entelegynae</taxon>
        <taxon>Araneoidea</taxon>
        <taxon>Araneidae</taxon>
        <taxon>Caerostris</taxon>
    </lineage>
</organism>
<protein>
    <submittedName>
        <fullName evidence="1">Uncharacterized protein</fullName>
    </submittedName>
</protein>
<name>A0AAV4WH22_CAEEX</name>
<sequence>MKKKDGALIFHAGNGQLPTERDLSMENRLQMVLGGVATGIASSQTRSRKTSALFKRWESLAASRRFVVREPRRFGDLMGFFGNL</sequence>
<dbReference type="EMBL" id="BPLR01016143">
    <property type="protein sequence ID" value="GIY81568.1"/>
    <property type="molecule type" value="Genomic_DNA"/>
</dbReference>
<dbReference type="AlphaFoldDB" id="A0AAV4WH22"/>
<reference evidence="1 2" key="1">
    <citation type="submission" date="2021-06" db="EMBL/GenBank/DDBJ databases">
        <title>Caerostris extrusa draft genome.</title>
        <authorList>
            <person name="Kono N."/>
            <person name="Arakawa K."/>
        </authorList>
    </citation>
    <scope>NUCLEOTIDE SEQUENCE [LARGE SCALE GENOMIC DNA]</scope>
</reference>
<dbReference type="Proteomes" id="UP001054945">
    <property type="component" value="Unassembled WGS sequence"/>
</dbReference>
<proteinExistence type="predicted"/>
<evidence type="ECO:0000313" key="1">
    <source>
        <dbReference type="EMBL" id="GIY81568.1"/>
    </source>
</evidence>
<comment type="caution">
    <text evidence="1">The sequence shown here is derived from an EMBL/GenBank/DDBJ whole genome shotgun (WGS) entry which is preliminary data.</text>
</comment>
<keyword evidence="2" id="KW-1185">Reference proteome</keyword>
<evidence type="ECO:0000313" key="2">
    <source>
        <dbReference type="Proteomes" id="UP001054945"/>
    </source>
</evidence>
<gene>
    <name evidence="1" type="ORF">CEXT_776621</name>
</gene>
<accession>A0AAV4WH22</accession>